<dbReference type="OrthoDB" id="1202605at2"/>
<dbReference type="RefSeq" id="WP_109404916.1">
    <property type="nucleotide sequence ID" value="NZ_QFFG01000003.1"/>
</dbReference>
<dbReference type="AlphaFoldDB" id="A0A2U2JAL2"/>
<feature type="compositionally biased region" description="Basic and acidic residues" evidence="1">
    <location>
        <begin position="145"/>
        <end position="161"/>
    </location>
</feature>
<keyword evidence="2" id="KW-1133">Transmembrane helix</keyword>
<dbReference type="Proteomes" id="UP000245670">
    <property type="component" value="Unassembled WGS sequence"/>
</dbReference>
<comment type="caution">
    <text evidence="3">The sequence shown here is derived from an EMBL/GenBank/DDBJ whole genome shotgun (WGS) entry which is preliminary data.</text>
</comment>
<feature type="transmembrane region" description="Helical" evidence="2">
    <location>
        <begin position="6"/>
        <end position="25"/>
    </location>
</feature>
<keyword evidence="2" id="KW-0472">Membrane</keyword>
<name>A0A2U2JAL2_9FLAO</name>
<dbReference type="Gene3D" id="1.20.120.1490">
    <property type="match status" value="1"/>
</dbReference>
<evidence type="ECO:0000256" key="1">
    <source>
        <dbReference type="SAM" id="MobiDB-lite"/>
    </source>
</evidence>
<sequence length="161" mass="18894">MKSKLLPILLIALIFLNGALIFMLINKPHEKRDIHPKRNFLTQELGFSEKQKNQFIEFDKIHRENMMEIDQELRQRKDILFSSFQKTNFSVDSLINQIGNLQAKKEAEVFRFFTIVRTLCNNEQSIKFDKIIKKAIGGGKPGPPNDRRMPPHEDGRHRPPR</sequence>
<keyword evidence="2" id="KW-0812">Transmembrane</keyword>
<feature type="region of interest" description="Disordered" evidence="1">
    <location>
        <begin position="134"/>
        <end position="161"/>
    </location>
</feature>
<evidence type="ECO:0000256" key="2">
    <source>
        <dbReference type="SAM" id="Phobius"/>
    </source>
</evidence>
<protein>
    <recommendedName>
        <fullName evidence="5">Periplasmic heavy metal sensor</fullName>
    </recommendedName>
</protein>
<evidence type="ECO:0008006" key="5">
    <source>
        <dbReference type="Google" id="ProtNLM"/>
    </source>
</evidence>
<gene>
    <name evidence="3" type="ORF">DIS07_09070</name>
</gene>
<organism evidence="3 4">
    <name type="scientific">Polaribacter aquimarinus</name>
    <dbReference type="NCBI Taxonomy" id="2100726"/>
    <lineage>
        <taxon>Bacteria</taxon>
        <taxon>Pseudomonadati</taxon>
        <taxon>Bacteroidota</taxon>
        <taxon>Flavobacteriia</taxon>
        <taxon>Flavobacteriales</taxon>
        <taxon>Flavobacteriaceae</taxon>
    </lineage>
</organism>
<dbReference type="EMBL" id="QFFG01000003">
    <property type="protein sequence ID" value="PWG05372.1"/>
    <property type="molecule type" value="Genomic_DNA"/>
</dbReference>
<keyword evidence="4" id="KW-1185">Reference proteome</keyword>
<evidence type="ECO:0000313" key="4">
    <source>
        <dbReference type="Proteomes" id="UP000245670"/>
    </source>
</evidence>
<accession>A0A2U2JAL2</accession>
<proteinExistence type="predicted"/>
<evidence type="ECO:0000313" key="3">
    <source>
        <dbReference type="EMBL" id="PWG05372.1"/>
    </source>
</evidence>
<reference evidence="3 4" key="1">
    <citation type="submission" date="2018-05" db="EMBL/GenBank/DDBJ databases">
        <title>Polaribacter aquimarinus sp. nov., isolated from sediment in a sediment of sea.</title>
        <authorList>
            <person name="Lu D."/>
        </authorList>
    </citation>
    <scope>NUCLEOTIDE SEQUENCE [LARGE SCALE GENOMIC DNA]</scope>
    <source>
        <strain evidence="3 4">ZY113</strain>
    </source>
</reference>